<dbReference type="EMBL" id="MLAB01000019">
    <property type="protein sequence ID" value="OOF72369.1"/>
    <property type="molecule type" value="Genomic_DNA"/>
</dbReference>
<protein>
    <submittedName>
        <fullName evidence="1">Uncharacterized protein</fullName>
    </submittedName>
</protein>
<proteinExistence type="predicted"/>
<reference evidence="1 2" key="1">
    <citation type="submission" date="2016-10" db="EMBL/GenBank/DDBJ databases">
        <title>Rodentibacter gen. nov. and new species.</title>
        <authorList>
            <person name="Christensen H."/>
        </authorList>
    </citation>
    <scope>NUCLEOTIDE SEQUENCE [LARGE SCALE GENOMIC DNA]</scope>
    <source>
        <strain evidence="1 2">199137021</strain>
    </source>
</reference>
<comment type="caution">
    <text evidence="1">The sequence shown here is derived from an EMBL/GenBank/DDBJ whole genome shotgun (WGS) entry which is preliminary data.</text>
</comment>
<keyword evidence="2" id="KW-1185">Reference proteome</keyword>
<evidence type="ECO:0000313" key="2">
    <source>
        <dbReference type="Proteomes" id="UP000188998"/>
    </source>
</evidence>
<evidence type="ECO:0000313" key="1">
    <source>
        <dbReference type="EMBL" id="OOF72369.1"/>
    </source>
</evidence>
<organism evidence="1 2">
    <name type="scientific">Rodentibacter caecimuris</name>
    <dbReference type="NCBI Taxonomy" id="1796644"/>
    <lineage>
        <taxon>Bacteria</taxon>
        <taxon>Pseudomonadati</taxon>
        <taxon>Pseudomonadota</taxon>
        <taxon>Gammaproteobacteria</taxon>
        <taxon>Pasteurellales</taxon>
        <taxon>Pasteurellaceae</taxon>
        <taxon>Rodentibacter</taxon>
    </lineage>
</organism>
<sequence length="129" mass="15098">MMWWMFIIKKLSANLLAYGFKHLNKIAVFFVAIFVMALLYIQHANKLNIERQSAVINSLHEKVIQRDKIIDELHEDVGEQRKIAEKRLEQEQTIREQSYAQIQSIKKMLESNQCSDVTLPAGVVNELRK</sequence>
<dbReference type="Proteomes" id="UP000188998">
    <property type="component" value="Unassembled WGS sequence"/>
</dbReference>
<accession>A0A9X8W0Q7</accession>
<dbReference type="AlphaFoldDB" id="A0A9X8W0Q7"/>
<gene>
    <name evidence="1" type="ORF">BKG90_04565</name>
</gene>
<name>A0A9X8W0Q7_9PAST</name>